<dbReference type="SUPFAM" id="SSF52540">
    <property type="entry name" value="P-loop containing nucleoside triphosphate hydrolases"/>
    <property type="match status" value="1"/>
</dbReference>
<evidence type="ECO:0000313" key="3">
    <source>
        <dbReference type="Proteomes" id="UP000587070"/>
    </source>
</evidence>
<dbReference type="PANTHER" id="PTHR32182">
    <property type="entry name" value="DNA REPLICATION AND REPAIR PROTEIN RECF"/>
    <property type="match status" value="1"/>
</dbReference>
<evidence type="ECO:0000313" key="2">
    <source>
        <dbReference type="EMBL" id="MBB4248798.1"/>
    </source>
</evidence>
<reference evidence="2 3" key="1">
    <citation type="submission" date="2020-08" db="EMBL/GenBank/DDBJ databases">
        <title>Genome sequencing of Purple Non-Sulfur Bacteria from various extreme environments.</title>
        <authorList>
            <person name="Mayer M."/>
        </authorList>
    </citation>
    <scope>NUCLEOTIDE SEQUENCE [LARGE SCALE GENOMIC DNA]</scope>
    <source>
        <strain evidence="2 3">2761</strain>
    </source>
</reference>
<evidence type="ECO:0000259" key="1">
    <source>
        <dbReference type="Pfam" id="PF13304"/>
    </source>
</evidence>
<sequence>MQLRQIKVSHFRGIAALDWRPSHSFCCLIGPGDSGKSTVLDAVEALLSSRWFSFTEPDFLGCDTSTSIVIEGTIGELSRALKSDERFGLHIRGWTSAGAIRDEPEDDDEPVLTLRLTVDATMEPVWELICDRMDDPRTLSNRDRALFGLVRLAGEDARHLAWGQGSVLSRLTGDTEDAAARLADAYRTARASAKLDEIESLANAAEAAEGFAKGLGAYVEDSYEPGLELGRSGLSSGSIALHDGGVPLRLAGLGSRRLATLAIQKSAISEGAIILVDEIEHGLEPHRIIGAIAQLKGDQTRAVTDKKPVGHVLMTTHSDVALGEAGEKSLHVVEITRPDRLTSITTPATPQSIRSLLRFTPRALFARRILVCEGYTEVGLLLGLREYWPTRHDNKPIEQLGAAIADGNGGEACAMALALDKLGYLTALYRDSDDPLSAEQQAKLASAGIPVFEYGGGLYTELAIFSAATDARVQELLQHAREERGDDFIDNNLAAKIDDLNVDCVRLGFDSWELLSSKNGEELRVAISEVAASKGKEKKNKKPWFKDQRLGRGLAPFVWSIAAEAPASPLAVALAAAEAWLYA</sequence>
<organism evidence="2 3">
    <name type="scientific">Rhodocyclus tenuis</name>
    <name type="common">Rhodospirillum tenue</name>
    <dbReference type="NCBI Taxonomy" id="1066"/>
    <lineage>
        <taxon>Bacteria</taxon>
        <taxon>Pseudomonadati</taxon>
        <taxon>Pseudomonadota</taxon>
        <taxon>Betaproteobacteria</taxon>
        <taxon>Rhodocyclales</taxon>
        <taxon>Rhodocyclaceae</taxon>
        <taxon>Rhodocyclus</taxon>
    </lineage>
</organism>
<dbReference type="Proteomes" id="UP000587070">
    <property type="component" value="Unassembled WGS sequence"/>
</dbReference>
<dbReference type="InterPro" id="IPR027417">
    <property type="entry name" value="P-loop_NTPase"/>
</dbReference>
<proteinExistence type="predicted"/>
<dbReference type="InterPro" id="IPR003959">
    <property type="entry name" value="ATPase_AAA_core"/>
</dbReference>
<dbReference type="EMBL" id="JACIGE010000014">
    <property type="protein sequence ID" value="MBB4248798.1"/>
    <property type="molecule type" value="Genomic_DNA"/>
</dbReference>
<accession>A0A840GDS9</accession>
<dbReference type="GO" id="GO:0006302">
    <property type="term" value="P:double-strand break repair"/>
    <property type="evidence" value="ECO:0007669"/>
    <property type="project" value="TreeGrafter"/>
</dbReference>
<protein>
    <recommendedName>
        <fullName evidence="1">ATPase AAA-type core domain-containing protein</fullName>
    </recommendedName>
</protein>
<dbReference type="GO" id="GO:0000731">
    <property type="term" value="P:DNA synthesis involved in DNA repair"/>
    <property type="evidence" value="ECO:0007669"/>
    <property type="project" value="TreeGrafter"/>
</dbReference>
<dbReference type="GO" id="GO:0005524">
    <property type="term" value="F:ATP binding"/>
    <property type="evidence" value="ECO:0007669"/>
    <property type="project" value="InterPro"/>
</dbReference>
<dbReference type="RefSeq" id="WP_153117675.1">
    <property type="nucleotide sequence ID" value="NZ_JACIGE010000014.1"/>
</dbReference>
<dbReference type="PANTHER" id="PTHR32182:SF0">
    <property type="entry name" value="DNA REPLICATION AND REPAIR PROTEIN RECF"/>
    <property type="match status" value="1"/>
</dbReference>
<dbReference type="AlphaFoldDB" id="A0A840GDS9"/>
<dbReference type="OrthoDB" id="3322489at2"/>
<dbReference type="Gene3D" id="3.40.50.300">
    <property type="entry name" value="P-loop containing nucleotide triphosphate hydrolases"/>
    <property type="match status" value="1"/>
</dbReference>
<keyword evidence="3" id="KW-1185">Reference proteome</keyword>
<gene>
    <name evidence="2" type="ORF">GGD90_003198</name>
</gene>
<dbReference type="Pfam" id="PF13304">
    <property type="entry name" value="AAA_21"/>
    <property type="match status" value="1"/>
</dbReference>
<comment type="caution">
    <text evidence="2">The sequence shown here is derived from an EMBL/GenBank/DDBJ whole genome shotgun (WGS) entry which is preliminary data.</text>
</comment>
<dbReference type="GO" id="GO:0016887">
    <property type="term" value="F:ATP hydrolysis activity"/>
    <property type="evidence" value="ECO:0007669"/>
    <property type="project" value="InterPro"/>
</dbReference>
<feature type="domain" description="ATPase AAA-type core" evidence="1">
    <location>
        <begin position="242"/>
        <end position="321"/>
    </location>
</feature>
<name>A0A840GDS9_RHOTE</name>